<evidence type="ECO:0000256" key="8">
    <source>
        <dbReference type="ARBA" id="ARBA00035585"/>
    </source>
</evidence>
<feature type="transmembrane region" description="Helical" evidence="10">
    <location>
        <begin position="30"/>
        <end position="50"/>
    </location>
</feature>
<comment type="subcellular location">
    <subcellularLocation>
        <location evidence="1 10">Cell membrane</location>
        <topology evidence="1 10">Multi-pass membrane protein</topology>
    </subcellularLocation>
</comment>
<feature type="binding site" evidence="10">
    <location>
        <position position="69"/>
    </location>
    <ligand>
        <name>Na(+)</name>
        <dbReference type="ChEBI" id="CHEBI:29101"/>
        <note>structural</note>
    </ligand>
</feature>
<evidence type="ECO:0000256" key="7">
    <source>
        <dbReference type="ARBA" id="ARBA00035120"/>
    </source>
</evidence>
<evidence type="ECO:0000256" key="3">
    <source>
        <dbReference type="ARBA" id="ARBA00022692"/>
    </source>
</evidence>
<organism evidence="11 12">
    <name type="scientific">Tumebacillus lipolyticus</name>
    <dbReference type="NCBI Taxonomy" id="1280370"/>
    <lineage>
        <taxon>Bacteria</taxon>
        <taxon>Bacillati</taxon>
        <taxon>Bacillota</taxon>
        <taxon>Bacilli</taxon>
        <taxon>Bacillales</taxon>
        <taxon>Alicyclobacillaceae</taxon>
        <taxon>Tumebacillus</taxon>
    </lineage>
</organism>
<dbReference type="EMBL" id="JBHUIO010000011">
    <property type="protein sequence ID" value="MFD2172033.1"/>
    <property type="molecule type" value="Genomic_DNA"/>
</dbReference>
<evidence type="ECO:0000313" key="12">
    <source>
        <dbReference type="Proteomes" id="UP001597343"/>
    </source>
</evidence>
<evidence type="ECO:0000256" key="6">
    <source>
        <dbReference type="ARBA" id="ARBA00023303"/>
    </source>
</evidence>
<proteinExistence type="inferred from homology"/>
<dbReference type="Proteomes" id="UP001597343">
    <property type="component" value="Unassembled WGS sequence"/>
</dbReference>
<protein>
    <recommendedName>
        <fullName evidence="10">Fluoride-specific ion channel FluC</fullName>
    </recommendedName>
</protein>
<dbReference type="Pfam" id="PF02537">
    <property type="entry name" value="CRCB"/>
    <property type="match status" value="1"/>
</dbReference>
<evidence type="ECO:0000256" key="10">
    <source>
        <dbReference type="HAMAP-Rule" id="MF_00454"/>
    </source>
</evidence>
<dbReference type="PANTHER" id="PTHR28259">
    <property type="entry name" value="FLUORIDE EXPORT PROTEIN 1-RELATED"/>
    <property type="match status" value="1"/>
</dbReference>
<dbReference type="InterPro" id="IPR003691">
    <property type="entry name" value="FluC"/>
</dbReference>
<keyword evidence="10" id="KW-0915">Sodium</keyword>
<evidence type="ECO:0000256" key="5">
    <source>
        <dbReference type="ARBA" id="ARBA00023136"/>
    </source>
</evidence>
<sequence>MNSLAVMIGGAVGSLLRMLAGTLTTTGAWTTLSINLLGSFLLGFFLTYSASKVRMSQAMRTGIATGVLGGFTTFSTFSLEAITFLQAGRFLSAALYLLGSLLGGVAMAASGWLLARRVVAAR</sequence>
<feature type="transmembrane region" description="Helical" evidence="10">
    <location>
        <begin position="62"/>
        <end position="87"/>
    </location>
</feature>
<keyword evidence="10" id="KW-0406">Ion transport</keyword>
<keyword evidence="4 10" id="KW-1133">Transmembrane helix</keyword>
<evidence type="ECO:0000256" key="9">
    <source>
        <dbReference type="ARBA" id="ARBA00049940"/>
    </source>
</evidence>
<comment type="function">
    <text evidence="9 10">Fluoride-specific ion channel. Important for reducing fluoride concentration in the cell, thus reducing its toxicity.</text>
</comment>
<feature type="binding site" evidence="10">
    <location>
        <position position="72"/>
    </location>
    <ligand>
        <name>Na(+)</name>
        <dbReference type="ChEBI" id="CHEBI:29101"/>
        <note>structural</note>
    </ligand>
</feature>
<comment type="caution">
    <text evidence="11">The sequence shown here is derived from an EMBL/GenBank/DDBJ whole genome shotgun (WGS) entry which is preliminary data.</text>
</comment>
<keyword evidence="2 10" id="KW-1003">Cell membrane</keyword>
<reference evidence="12" key="1">
    <citation type="journal article" date="2019" name="Int. J. Syst. Evol. Microbiol.">
        <title>The Global Catalogue of Microorganisms (GCM) 10K type strain sequencing project: providing services to taxonomists for standard genome sequencing and annotation.</title>
        <authorList>
            <consortium name="The Broad Institute Genomics Platform"/>
            <consortium name="The Broad Institute Genome Sequencing Center for Infectious Disease"/>
            <person name="Wu L."/>
            <person name="Ma J."/>
        </authorList>
    </citation>
    <scope>NUCLEOTIDE SEQUENCE [LARGE SCALE GENOMIC DNA]</scope>
    <source>
        <strain evidence="12">CGMCC 1.13574</strain>
    </source>
</reference>
<keyword evidence="6 10" id="KW-0407">Ion channel</keyword>
<keyword evidence="10" id="KW-0813">Transport</keyword>
<dbReference type="RefSeq" id="WP_386049340.1">
    <property type="nucleotide sequence ID" value="NZ_JBHUIO010000011.1"/>
</dbReference>
<dbReference type="PANTHER" id="PTHR28259:SF1">
    <property type="entry name" value="FLUORIDE EXPORT PROTEIN 1-RELATED"/>
    <property type="match status" value="1"/>
</dbReference>
<evidence type="ECO:0000313" key="11">
    <source>
        <dbReference type="EMBL" id="MFD2172033.1"/>
    </source>
</evidence>
<evidence type="ECO:0000256" key="4">
    <source>
        <dbReference type="ARBA" id="ARBA00022989"/>
    </source>
</evidence>
<dbReference type="HAMAP" id="MF_00454">
    <property type="entry name" value="FluC"/>
    <property type="match status" value="1"/>
</dbReference>
<keyword evidence="5 10" id="KW-0472">Membrane</keyword>
<name>A0ABW5A3S0_9BACL</name>
<evidence type="ECO:0000256" key="2">
    <source>
        <dbReference type="ARBA" id="ARBA00022475"/>
    </source>
</evidence>
<comment type="similarity">
    <text evidence="7 10">Belongs to the fluoride channel Fluc/FEX (TC 1.A.43) family.</text>
</comment>
<accession>A0ABW5A3S0</accession>
<keyword evidence="12" id="KW-1185">Reference proteome</keyword>
<keyword evidence="3 10" id="KW-0812">Transmembrane</keyword>
<gene>
    <name evidence="10 11" type="primary">crcB</name>
    <name evidence="10" type="synonym">fluC</name>
    <name evidence="11" type="ORF">ACFSOY_18880</name>
</gene>
<dbReference type="NCBIfam" id="TIGR00494">
    <property type="entry name" value="crcB"/>
    <property type="match status" value="1"/>
</dbReference>
<keyword evidence="10" id="KW-0479">Metal-binding</keyword>
<comment type="activity regulation">
    <text evidence="10">Na(+) is not transported, but it plays an essential structural role and its presence is essential for fluoride channel function.</text>
</comment>
<evidence type="ECO:0000256" key="1">
    <source>
        <dbReference type="ARBA" id="ARBA00004651"/>
    </source>
</evidence>
<comment type="catalytic activity">
    <reaction evidence="8">
        <text>fluoride(in) = fluoride(out)</text>
        <dbReference type="Rhea" id="RHEA:76159"/>
        <dbReference type="ChEBI" id="CHEBI:17051"/>
    </reaction>
    <physiologicalReaction direction="left-to-right" evidence="8">
        <dbReference type="Rhea" id="RHEA:76160"/>
    </physiologicalReaction>
</comment>
<feature type="transmembrane region" description="Helical" evidence="10">
    <location>
        <begin position="93"/>
        <end position="115"/>
    </location>
</feature>